<evidence type="ECO:0000259" key="1">
    <source>
        <dbReference type="Pfam" id="PF01814"/>
    </source>
</evidence>
<dbReference type="PANTHER" id="PTHR35739">
    <property type="entry name" value="OS01G0861700 PROTEIN"/>
    <property type="match status" value="1"/>
</dbReference>
<accession>A0A3S3NRT2</accession>
<dbReference type="Pfam" id="PF01814">
    <property type="entry name" value="Hemerythrin"/>
    <property type="match status" value="1"/>
</dbReference>
<keyword evidence="3" id="KW-1185">Reference proteome</keyword>
<feature type="domain" description="Hemerythrin-like" evidence="1">
    <location>
        <begin position="115"/>
        <end position="264"/>
    </location>
</feature>
<comment type="caution">
    <text evidence="2">The sequence shown here is derived from an EMBL/GenBank/DDBJ whole genome shotgun (WGS) entry which is preliminary data.</text>
</comment>
<proteinExistence type="predicted"/>
<gene>
    <name evidence="2" type="ORF">CKAN_01406900</name>
</gene>
<evidence type="ECO:0000313" key="3">
    <source>
        <dbReference type="Proteomes" id="UP000283530"/>
    </source>
</evidence>
<dbReference type="STRING" id="337451.A0A3S3NRT2"/>
<protein>
    <submittedName>
        <fullName evidence="2">Hemerythrin/HHE cation-binding motif</fullName>
    </submittedName>
</protein>
<reference evidence="2 3" key="1">
    <citation type="journal article" date="2019" name="Nat. Plants">
        <title>Stout camphor tree genome fills gaps in understanding of flowering plant genome evolution.</title>
        <authorList>
            <person name="Chaw S.M."/>
            <person name="Liu Y.C."/>
            <person name="Wu Y.W."/>
            <person name="Wang H.Y."/>
            <person name="Lin C.I."/>
            <person name="Wu C.S."/>
            <person name="Ke H.M."/>
            <person name="Chang L.Y."/>
            <person name="Hsu C.Y."/>
            <person name="Yang H.T."/>
            <person name="Sudianto E."/>
            <person name="Hsu M.H."/>
            <person name="Wu K.P."/>
            <person name="Wang L.N."/>
            <person name="Leebens-Mack J.H."/>
            <person name="Tsai I.J."/>
        </authorList>
    </citation>
    <scope>NUCLEOTIDE SEQUENCE [LARGE SCALE GENOMIC DNA]</scope>
    <source>
        <strain evidence="3">cv. Chaw 1501</strain>
        <tissue evidence="2">Young leaves</tissue>
    </source>
</reference>
<evidence type="ECO:0000313" key="2">
    <source>
        <dbReference type="EMBL" id="RWR85216.1"/>
    </source>
</evidence>
<organism evidence="2 3">
    <name type="scientific">Cinnamomum micranthum f. kanehirae</name>
    <dbReference type="NCBI Taxonomy" id="337451"/>
    <lineage>
        <taxon>Eukaryota</taxon>
        <taxon>Viridiplantae</taxon>
        <taxon>Streptophyta</taxon>
        <taxon>Embryophyta</taxon>
        <taxon>Tracheophyta</taxon>
        <taxon>Spermatophyta</taxon>
        <taxon>Magnoliopsida</taxon>
        <taxon>Magnoliidae</taxon>
        <taxon>Laurales</taxon>
        <taxon>Lauraceae</taxon>
        <taxon>Cinnamomum</taxon>
    </lineage>
</organism>
<dbReference type="CDD" id="cd12108">
    <property type="entry name" value="Hr-like"/>
    <property type="match status" value="1"/>
</dbReference>
<name>A0A3S3NRT2_9MAGN</name>
<dbReference type="Gene3D" id="1.20.120.520">
    <property type="entry name" value="nmb1532 protein domain like"/>
    <property type="match status" value="1"/>
</dbReference>
<sequence>MGNCIARPRKSTAEISPSDLIGDPPVVRLYGSPSSPSTWRIRIALMYKSVAVQFVPSENPSFGSDTVVLQCGSDTVSGRFETLLQYIEGRFPKPALVSGFGVSGRGPVPAVVVTVTLQHRSMMWHLDRMVKWAEDLEATQATRGARRAVDPCVGSPRMEVKKFGRSYSQLLEMMLEHAQMEERIVFPVLERADRGLSKGANEEHARDLPIMNGIKEDIKSVGVLEAGSLDYQEAMSNLSSRLKILLKHCKEHFEEEEQELLPLLEAAELSKEKQEGVLAQCMEVMGATHSHLFYFLIAGLPPQDAMQYLDMVTRCNDSPRVASMLRELTARMEGSSSPSMWDPLKLEKLI</sequence>
<dbReference type="PANTHER" id="PTHR35739:SF1">
    <property type="entry name" value="OS01G0861700 PROTEIN"/>
    <property type="match status" value="1"/>
</dbReference>
<dbReference type="AlphaFoldDB" id="A0A3S3NRT2"/>
<dbReference type="EMBL" id="QPKB01000005">
    <property type="protein sequence ID" value="RWR85216.1"/>
    <property type="molecule type" value="Genomic_DNA"/>
</dbReference>
<dbReference type="Proteomes" id="UP000283530">
    <property type="component" value="Unassembled WGS sequence"/>
</dbReference>
<dbReference type="OrthoDB" id="4951845at2759"/>
<dbReference type="InterPro" id="IPR012312">
    <property type="entry name" value="Hemerythrin-like"/>
</dbReference>